<dbReference type="Proteomes" id="UP000033400">
    <property type="component" value="Unassembled WGS sequence"/>
</dbReference>
<protein>
    <recommendedName>
        <fullName evidence="4">Transmembrane protein</fullName>
    </recommendedName>
</protein>
<dbReference type="PATRIC" id="fig|294.133.peg.1312"/>
<evidence type="ECO:0000313" key="2">
    <source>
        <dbReference type="EMBL" id="KJZ65887.1"/>
    </source>
</evidence>
<proteinExistence type="predicted"/>
<evidence type="ECO:0000256" key="1">
    <source>
        <dbReference type="SAM" id="Phobius"/>
    </source>
</evidence>
<dbReference type="OrthoDB" id="6880572at2"/>
<keyword evidence="1" id="KW-0472">Membrane</keyword>
<gene>
    <name evidence="2" type="ORF">VD17_11030</name>
</gene>
<keyword evidence="1" id="KW-0812">Transmembrane</keyword>
<accession>A0A0F4VD09</accession>
<dbReference type="EMBL" id="LACH01000017">
    <property type="protein sequence ID" value="KJZ65887.1"/>
    <property type="molecule type" value="Genomic_DNA"/>
</dbReference>
<organism evidence="2 3">
    <name type="scientific">Pseudomonas fluorescens</name>
    <dbReference type="NCBI Taxonomy" id="294"/>
    <lineage>
        <taxon>Bacteria</taxon>
        <taxon>Pseudomonadati</taxon>
        <taxon>Pseudomonadota</taxon>
        <taxon>Gammaproteobacteria</taxon>
        <taxon>Pseudomonadales</taxon>
        <taxon>Pseudomonadaceae</taxon>
        <taxon>Pseudomonas</taxon>
    </lineage>
</organism>
<dbReference type="AlphaFoldDB" id="A0A0F4VD09"/>
<sequence>MPFSDIVAVSGLLLTLTTFMFNLAWPKLHEALELDENQSGPLARKRSREKVTNVLFACALPLTSAFLALFYVNLPAAVNIMGSSTLDLWDFDVDRTLYVMVVFALMVFALFNARLTLRLCAKWRSLR</sequence>
<feature type="transmembrane region" description="Helical" evidence="1">
    <location>
        <begin position="54"/>
        <end position="77"/>
    </location>
</feature>
<evidence type="ECO:0000313" key="3">
    <source>
        <dbReference type="Proteomes" id="UP000033400"/>
    </source>
</evidence>
<comment type="caution">
    <text evidence="2">The sequence shown here is derived from an EMBL/GenBank/DDBJ whole genome shotgun (WGS) entry which is preliminary data.</text>
</comment>
<keyword evidence="1" id="KW-1133">Transmembrane helix</keyword>
<name>A0A0F4VD09_PSEFL</name>
<feature type="transmembrane region" description="Helical" evidence="1">
    <location>
        <begin position="97"/>
        <end position="117"/>
    </location>
</feature>
<feature type="transmembrane region" description="Helical" evidence="1">
    <location>
        <begin position="6"/>
        <end position="25"/>
    </location>
</feature>
<reference evidence="2 3" key="1">
    <citation type="submission" date="2015-03" db="EMBL/GenBank/DDBJ databases">
        <title>Comparative genomics of Pseudomonas insights into diversity of traits involved in vanlence and defense.</title>
        <authorList>
            <person name="Qin Y."/>
        </authorList>
    </citation>
    <scope>NUCLEOTIDE SEQUENCE [LARGE SCALE GENOMIC DNA]</scope>
    <source>
        <strain evidence="2 3">H24</strain>
    </source>
</reference>
<dbReference type="RefSeq" id="WP_046053851.1">
    <property type="nucleotide sequence ID" value="NZ_LACH01000017.1"/>
</dbReference>
<evidence type="ECO:0008006" key="4">
    <source>
        <dbReference type="Google" id="ProtNLM"/>
    </source>
</evidence>